<dbReference type="InterPro" id="IPR002123">
    <property type="entry name" value="Plipid/glycerol_acylTrfase"/>
</dbReference>
<dbReference type="Proteomes" id="UP000672602">
    <property type="component" value="Unassembled WGS sequence"/>
</dbReference>
<evidence type="ECO:0000256" key="5">
    <source>
        <dbReference type="ARBA" id="ARBA00023315"/>
    </source>
</evidence>
<sequence>MPARAEARAGREAVVGRAAMRASSWLAAGRTLGILGWTLWIALANLRTLLRGKGVSPRVSLAWHGRVARICGLDIRVHGRPVTERAVLYVSNHASYLDIIALSTTLPCCFVSKAEVNDWPVFGWLARQQRTVFIERRARRAGEQLDILKQRLEDGDHMVVFPEGTSTDGARVLPFKSSLFEAARANSHESDMHRGDTVAIQPVSIAYSRLDGMPMGRAFRPLFTWYGDMDLGPHLWTMLGLGRVGIDLVFHEPVRLSDFESRKHLADHCWRAVSDGLSGALRGRPGDSLNRTPGE</sequence>
<keyword evidence="3" id="KW-0808">Transferase</keyword>
<evidence type="ECO:0000313" key="8">
    <source>
        <dbReference type="EMBL" id="MBP5858211.1"/>
    </source>
</evidence>
<comment type="pathway">
    <text evidence="1">Lipid metabolism.</text>
</comment>
<evidence type="ECO:0000256" key="2">
    <source>
        <dbReference type="ARBA" id="ARBA00022516"/>
    </source>
</evidence>
<dbReference type="SUPFAM" id="SSF69593">
    <property type="entry name" value="Glycerol-3-phosphate (1)-acyltransferase"/>
    <property type="match status" value="1"/>
</dbReference>
<name>A0A8J7V1W4_9PROT</name>
<feature type="domain" description="Phospholipid/glycerol acyltransferase" evidence="7">
    <location>
        <begin position="87"/>
        <end position="208"/>
    </location>
</feature>
<keyword evidence="4" id="KW-0443">Lipid metabolism</keyword>
<evidence type="ECO:0000256" key="4">
    <source>
        <dbReference type="ARBA" id="ARBA00023098"/>
    </source>
</evidence>
<dbReference type="EMBL" id="JAGMWN010000006">
    <property type="protein sequence ID" value="MBP5858211.1"/>
    <property type="molecule type" value="Genomic_DNA"/>
</dbReference>
<dbReference type="SMART" id="SM00563">
    <property type="entry name" value="PlsC"/>
    <property type="match status" value="1"/>
</dbReference>
<dbReference type="PANTHER" id="PTHR10434">
    <property type="entry name" value="1-ACYL-SN-GLYCEROL-3-PHOSPHATE ACYLTRANSFERASE"/>
    <property type="match status" value="1"/>
</dbReference>
<dbReference type="RefSeq" id="WP_210682775.1">
    <property type="nucleotide sequence ID" value="NZ_JAGMWN010000006.1"/>
</dbReference>
<keyword evidence="6" id="KW-1133">Transmembrane helix</keyword>
<evidence type="ECO:0000313" key="9">
    <source>
        <dbReference type="Proteomes" id="UP000672602"/>
    </source>
</evidence>
<evidence type="ECO:0000256" key="3">
    <source>
        <dbReference type="ARBA" id="ARBA00022679"/>
    </source>
</evidence>
<keyword evidence="6" id="KW-0812">Transmembrane</keyword>
<organism evidence="8 9">
    <name type="scientific">Marivibrio halodurans</name>
    <dbReference type="NCBI Taxonomy" id="2039722"/>
    <lineage>
        <taxon>Bacteria</taxon>
        <taxon>Pseudomonadati</taxon>
        <taxon>Pseudomonadota</taxon>
        <taxon>Alphaproteobacteria</taxon>
        <taxon>Rhodospirillales</taxon>
        <taxon>Rhodospirillaceae</taxon>
        <taxon>Marivibrio</taxon>
    </lineage>
</organism>
<dbReference type="GO" id="GO:0006654">
    <property type="term" value="P:phosphatidic acid biosynthetic process"/>
    <property type="evidence" value="ECO:0007669"/>
    <property type="project" value="TreeGrafter"/>
</dbReference>
<dbReference type="AlphaFoldDB" id="A0A8J7V1W4"/>
<dbReference type="Pfam" id="PF01553">
    <property type="entry name" value="Acyltransferase"/>
    <property type="match status" value="1"/>
</dbReference>
<accession>A0A8J7V1W4</accession>
<protein>
    <submittedName>
        <fullName evidence="8">1-acyl-sn-glycerol-3-phosphate acyltransferase</fullName>
    </submittedName>
</protein>
<keyword evidence="2" id="KW-0444">Lipid biosynthesis</keyword>
<evidence type="ECO:0000259" key="7">
    <source>
        <dbReference type="SMART" id="SM00563"/>
    </source>
</evidence>
<reference evidence="8" key="1">
    <citation type="submission" date="2021-04" db="EMBL/GenBank/DDBJ databases">
        <authorList>
            <person name="Zhang D.-C."/>
        </authorList>
    </citation>
    <scope>NUCLEOTIDE SEQUENCE</scope>
    <source>
        <strain evidence="8">CGMCC 1.15697</strain>
    </source>
</reference>
<keyword evidence="5 8" id="KW-0012">Acyltransferase</keyword>
<gene>
    <name evidence="8" type="ORF">KAJ83_14420</name>
</gene>
<feature type="transmembrane region" description="Helical" evidence="6">
    <location>
        <begin position="25"/>
        <end position="43"/>
    </location>
</feature>
<proteinExistence type="predicted"/>
<evidence type="ECO:0000256" key="1">
    <source>
        <dbReference type="ARBA" id="ARBA00005189"/>
    </source>
</evidence>
<keyword evidence="9" id="KW-1185">Reference proteome</keyword>
<dbReference type="CDD" id="cd07989">
    <property type="entry name" value="LPLAT_AGPAT-like"/>
    <property type="match status" value="1"/>
</dbReference>
<keyword evidence="6" id="KW-0472">Membrane</keyword>
<dbReference type="GO" id="GO:0003841">
    <property type="term" value="F:1-acylglycerol-3-phosphate O-acyltransferase activity"/>
    <property type="evidence" value="ECO:0007669"/>
    <property type="project" value="TreeGrafter"/>
</dbReference>
<evidence type="ECO:0000256" key="6">
    <source>
        <dbReference type="SAM" id="Phobius"/>
    </source>
</evidence>
<comment type="caution">
    <text evidence="8">The sequence shown here is derived from an EMBL/GenBank/DDBJ whole genome shotgun (WGS) entry which is preliminary data.</text>
</comment>
<dbReference type="PANTHER" id="PTHR10434:SF64">
    <property type="entry name" value="1-ACYL-SN-GLYCEROL-3-PHOSPHATE ACYLTRANSFERASE-RELATED"/>
    <property type="match status" value="1"/>
</dbReference>